<dbReference type="AlphaFoldDB" id="A0A090GDN9"/>
<accession>A0A090GDN9</accession>
<evidence type="ECO:0000313" key="1">
    <source>
        <dbReference type="EMBL" id="CDX62844.1"/>
    </source>
</evidence>
<gene>
    <name evidence="1" type="ORF">MPL3365_80029</name>
</gene>
<name>A0A090GDN9_MESPL</name>
<sequence length="69" mass="8051">MRPDAPETPLEKLRRHVLSGERHIERQQAIVQHLTELGAPTKLALELLDLFEEIQTMHVAHLRRLKRAL</sequence>
<organism evidence="1 2">
    <name type="scientific">Mesorhizobium plurifarium</name>
    <dbReference type="NCBI Taxonomy" id="69974"/>
    <lineage>
        <taxon>Bacteria</taxon>
        <taxon>Pseudomonadati</taxon>
        <taxon>Pseudomonadota</taxon>
        <taxon>Alphaproteobacteria</taxon>
        <taxon>Hyphomicrobiales</taxon>
        <taxon>Phyllobacteriaceae</taxon>
        <taxon>Mesorhizobium</taxon>
    </lineage>
</organism>
<dbReference type="EMBL" id="CCNE01000066">
    <property type="protein sequence ID" value="CDX62844.1"/>
    <property type="molecule type" value="Genomic_DNA"/>
</dbReference>
<proteinExistence type="predicted"/>
<evidence type="ECO:0000313" key="2">
    <source>
        <dbReference type="Proteomes" id="UP000046122"/>
    </source>
</evidence>
<protein>
    <submittedName>
        <fullName evidence="1">Uncharacterized protein</fullName>
    </submittedName>
</protein>
<reference evidence="1 2" key="1">
    <citation type="submission" date="2014-08" db="EMBL/GenBank/DDBJ databases">
        <authorList>
            <person name="Moulin Lionel"/>
        </authorList>
    </citation>
    <scope>NUCLEOTIDE SEQUENCE [LARGE SCALE GENOMIC DNA]</scope>
</reference>
<dbReference type="Proteomes" id="UP000046122">
    <property type="component" value="Unassembled WGS sequence"/>
</dbReference>